<dbReference type="Proteomes" id="UP000007648">
    <property type="component" value="Unassembled WGS sequence"/>
</dbReference>
<protein>
    <recommendedName>
        <fullName evidence="8">IGF-like family receptor 1</fullName>
    </recommendedName>
    <alternativeName>
        <fullName evidence="9">Transmembrane protein 149</fullName>
    </alternativeName>
</protein>
<reference evidence="12" key="3">
    <citation type="submission" date="2025-09" db="UniProtKB">
        <authorList>
            <consortium name="Ensembl"/>
        </authorList>
    </citation>
    <scope>IDENTIFICATION</scope>
</reference>
<keyword evidence="2" id="KW-1003">Cell membrane</keyword>
<evidence type="ECO:0000256" key="5">
    <source>
        <dbReference type="ARBA" id="ARBA00022989"/>
    </source>
</evidence>
<feature type="transmembrane region" description="Helical" evidence="11">
    <location>
        <begin position="283"/>
        <end position="304"/>
    </location>
</feature>
<keyword evidence="6 11" id="KW-0472">Membrane</keyword>
<feature type="region of interest" description="Disordered" evidence="10">
    <location>
        <begin position="1"/>
        <end position="33"/>
    </location>
</feature>
<dbReference type="FunCoup" id="A0A7N4UZP7">
    <property type="interactions" value="204"/>
</dbReference>
<dbReference type="GO" id="GO:0005886">
    <property type="term" value="C:plasma membrane"/>
    <property type="evidence" value="ECO:0007669"/>
    <property type="project" value="UniProtKB-SubCell"/>
</dbReference>
<evidence type="ECO:0000313" key="13">
    <source>
        <dbReference type="Proteomes" id="UP000007648"/>
    </source>
</evidence>
<feature type="region of interest" description="Disordered" evidence="10">
    <location>
        <begin position="102"/>
        <end position="137"/>
    </location>
</feature>
<dbReference type="SUPFAM" id="SSF47986">
    <property type="entry name" value="DEATH domain"/>
    <property type="match status" value="1"/>
</dbReference>
<dbReference type="Gene3D" id="1.10.533.10">
    <property type="entry name" value="Death Domain, Fas"/>
    <property type="match status" value="1"/>
</dbReference>
<organism evidence="12 13">
    <name type="scientific">Sarcophilus harrisii</name>
    <name type="common">Tasmanian devil</name>
    <name type="synonym">Sarcophilus laniarius</name>
    <dbReference type="NCBI Taxonomy" id="9305"/>
    <lineage>
        <taxon>Eukaryota</taxon>
        <taxon>Metazoa</taxon>
        <taxon>Chordata</taxon>
        <taxon>Craniata</taxon>
        <taxon>Vertebrata</taxon>
        <taxon>Euteleostomi</taxon>
        <taxon>Mammalia</taxon>
        <taxon>Metatheria</taxon>
        <taxon>Dasyuromorphia</taxon>
        <taxon>Dasyuridae</taxon>
        <taxon>Sarcophilus</taxon>
    </lineage>
</organism>
<keyword evidence="13" id="KW-1185">Reference proteome</keyword>
<accession>A0A7N4UZP7</accession>
<dbReference type="FunFam" id="1.10.533.10:FF:000079">
    <property type="entry name" value="IGF like family receptor 1"/>
    <property type="match status" value="1"/>
</dbReference>
<keyword evidence="5 11" id="KW-1133">Transmembrane helix</keyword>
<evidence type="ECO:0000256" key="3">
    <source>
        <dbReference type="ARBA" id="ARBA00022692"/>
    </source>
</evidence>
<dbReference type="InterPro" id="IPR042355">
    <property type="entry name" value="IGFLR1"/>
</dbReference>
<evidence type="ECO:0000256" key="11">
    <source>
        <dbReference type="SAM" id="Phobius"/>
    </source>
</evidence>
<dbReference type="Ensembl" id="ENSSHAT00000025592.1">
    <property type="protein sequence ID" value="ENSSHAP00000028127.1"/>
    <property type="gene ID" value="ENSSHAG00000023036.1"/>
</dbReference>
<keyword evidence="7" id="KW-0675">Receptor</keyword>
<reference evidence="12 13" key="1">
    <citation type="journal article" date="2011" name="Proc. Natl. Acad. Sci. U.S.A.">
        <title>Genetic diversity and population structure of the endangered marsupial Sarcophilus harrisii (Tasmanian devil).</title>
        <authorList>
            <person name="Miller W."/>
            <person name="Hayes V.M."/>
            <person name="Ratan A."/>
            <person name="Petersen D.C."/>
            <person name="Wittekindt N.E."/>
            <person name="Miller J."/>
            <person name="Walenz B."/>
            <person name="Knight J."/>
            <person name="Qi J."/>
            <person name="Zhao F."/>
            <person name="Wang Q."/>
            <person name="Bedoya-Reina O.C."/>
            <person name="Katiyar N."/>
            <person name="Tomsho L.P."/>
            <person name="Kasson L.M."/>
            <person name="Hardie R.A."/>
            <person name="Woodbridge P."/>
            <person name="Tindall E.A."/>
            <person name="Bertelsen M.F."/>
            <person name="Dixon D."/>
            <person name="Pyecroft S."/>
            <person name="Helgen K.M."/>
            <person name="Lesk A.M."/>
            <person name="Pringle T.H."/>
            <person name="Patterson N."/>
            <person name="Zhang Y."/>
            <person name="Kreiss A."/>
            <person name="Woods G.M."/>
            <person name="Jones M.E."/>
            <person name="Schuster S.C."/>
        </authorList>
    </citation>
    <scope>NUCLEOTIDE SEQUENCE [LARGE SCALE GENOMIC DNA]</scope>
</reference>
<evidence type="ECO:0000256" key="10">
    <source>
        <dbReference type="SAM" id="MobiDB-lite"/>
    </source>
</evidence>
<sequence>MPQRVRPRPISRDLRRQLSGRGPRKYRLGAMGTGMGVPTPLLTPRAPDAFPQGILAHKTQTGTPASAKEPTAVSGPPPQMLLRPLSRTAAAAVFPTRLLGTHTGGAGIPPPPNKVSEAETGAREVFQSPTGATPPPPQVDDWLCPEREVKGGAGALNPAAGPASDYEFTRHCGVTGDGNQLDFPFAPCPPGLCNRNWAEQCGQCPDRPLPPARPPAARDGRLQVRCSPKPIPSRSLCQMENATVPKMPTAPSSPSPRSPGPSPGEGPKGPPPTLVPPFFAGSMVWFVVGAAAFLATGLLLWAAVQVARRRADNKKVAQAGEVWKFFPLSEESVPPTLARQPLSRLLDELEVLEELVILLDPEPGPYGGSAWGTTRHLASRYGLPASWATFAYSLRPAHSPLRALLETVTTRDPTAQLGQLAHHLSQLGRGDALGVLHKLLQPPPPPSPAWKPPAVGTDPL</sequence>
<evidence type="ECO:0000313" key="12">
    <source>
        <dbReference type="Ensembl" id="ENSSHAP00000028127.1"/>
    </source>
</evidence>
<evidence type="ECO:0000256" key="6">
    <source>
        <dbReference type="ARBA" id="ARBA00023136"/>
    </source>
</evidence>
<evidence type="ECO:0000256" key="2">
    <source>
        <dbReference type="ARBA" id="ARBA00022475"/>
    </source>
</evidence>
<proteinExistence type="predicted"/>
<feature type="compositionally biased region" description="Pro residues" evidence="10">
    <location>
        <begin position="251"/>
        <end position="273"/>
    </location>
</feature>
<evidence type="ECO:0000256" key="7">
    <source>
        <dbReference type="ARBA" id="ARBA00023170"/>
    </source>
</evidence>
<evidence type="ECO:0000256" key="8">
    <source>
        <dbReference type="ARBA" id="ARBA00074274"/>
    </source>
</evidence>
<dbReference type="GeneTree" id="ENSGT00390000005702"/>
<keyword evidence="4" id="KW-0732">Signal</keyword>
<keyword evidence="3 11" id="KW-0812">Transmembrane</keyword>
<evidence type="ECO:0000256" key="9">
    <source>
        <dbReference type="ARBA" id="ARBA00079991"/>
    </source>
</evidence>
<dbReference type="InParanoid" id="A0A7N4UZP7"/>
<name>A0A7N4UZP7_SARHA</name>
<dbReference type="AlphaFoldDB" id="A0A7N4UZP7"/>
<gene>
    <name evidence="12" type="primary">IGFLR1</name>
</gene>
<evidence type="ECO:0000256" key="1">
    <source>
        <dbReference type="ARBA" id="ARBA00004162"/>
    </source>
</evidence>
<comment type="subcellular location">
    <subcellularLocation>
        <location evidence="1">Cell membrane</location>
        <topology evidence="1">Single-pass membrane protein</topology>
    </subcellularLocation>
</comment>
<dbReference type="InterPro" id="IPR011029">
    <property type="entry name" value="DEATH-like_dom_sf"/>
</dbReference>
<reference evidence="12" key="2">
    <citation type="submission" date="2025-08" db="UniProtKB">
        <authorList>
            <consortium name="Ensembl"/>
        </authorList>
    </citation>
    <scope>IDENTIFICATION</scope>
</reference>
<dbReference type="PANTHER" id="PTHR14657:SF2">
    <property type="entry name" value="IGF-LIKE FAMILY RECEPTOR 1"/>
    <property type="match status" value="1"/>
</dbReference>
<feature type="region of interest" description="Disordered" evidence="10">
    <location>
        <begin position="212"/>
        <end position="273"/>
    </location>
</feature>
<dbReference type="PANTHER" id="PTHR14657">
    <property type="entry name" value="IGF-LIKE FAMILY RECEPTOR 1"/>
    <property type="match status" value="1"/>
</dbReference>
<evidence type="ECO:0000256" key="4">
    <source>
        <dbReference type="ARBA" id="ARBA00022729"/>
    </source>
</evidence>